<evidence type="ECO:0000256" key="2">
    <source>
        <dbReference type="ARBA" id="ARBA00007069"/>
    </source>
</evidence>
<evidence type="ECO:0000256" key="6">
    <source>
        <dbReference type="ARBA" id="ARBA00022692"/>
    </source>
</evidence>
<organism evidence="12 13">
    <name type="scientific">Candidatus Segetimicrobium genomatis</name>
    <dbReference type="NCBI Taxonomy" id="2569760"/>
    <lineage>
        <taxon>Bacteria</taxon>
        <taxon>Bacillati</taxon>
        <taxon>Candidatus Sysuimicrobiota</taxon>
        <taxon>Candidatus Sysuimicrobiia</taxon>
        <taxon>Candidatus Sysuimicrobiales</taxon>
        <taxon>Candidatus Segetimicrobiaceae</taxon>
        <taxon>Candidatus Segetimicrobium</taxon>
    </lineage>
</organism>
<dbReference type="EMBL" id="VBAP01000081">
    <property type="protein sequence ID" value="TMI72730.1"/>
    <property type="molecule type" value="Genomic_DNA"/>
</dbReference>
<feature type="transmembrane region" description="Helical" evidence="9">
    <location>
        <begin position="252"/>
        <end position="275"/>
    </location>
</feature>
<feature type="transmembrane region" description="Helical" evidence="9">
    <location>
        <begin position="87"/>
        <end position="114"/>
    </location>
</feature>
<keyword evidence="6 9" id="KW-0812">Transmembrane</keyword>
<evidence type="ECO:0000256" key="5">
    <source>
        <dbReference type="ARBA" id="ARBA00022592"/>
    </source>
</evidence>
<dbReference type="SUPFAM" id="SSF161098">
    <property type="entry name" value="MetI-like"/>
    <property type="match status" value="1"/>
</dbReference>
<dbReference type="InterPro" id="IPR051124">
    <property type="entry name" value="Phosphate_Transport_Permease"/>
</dbReference>
<reference evidence="12 13" key="1">
    <citation type="journal article" date="2019" name="Nat. Microbiol.">
        <title>Mediterranean grassland soil C-N compound turnover is dependent on rainfall and depth, and is mediated by genomically divergent microorganisms.</title>
        <authorList>
            <person name="Diamond S."/>
            <person name="Andeer P.F."/>
            <person name="Li Z."/>
            <person name="Crits-Christoph A."/>
            <person name="Burstein D."/>
            <person name="Anantharaman K."/>
            <person name="Lane K.R."/>
            <person name="Thomas B.C."/>
            <person name="Pan C."/>
            <person name="Northen T.R."/>
            <person name="Banfield J.F."/>
        </authorList>
    </citation>
    <scope>NUCLEOTIDE SEQUENCE [LARGE SCALE GENOMIC DNA]</scope>
    <source>
        <strain evidence="12">NP_8</strain>
    </source>
</reference>
<evidence type="ECO:0000256" key="9">
    <source>
        <dbReference type="RuleBase" id="RU363032"/>
    </source>
</evidence>
<name>A0A537IN41_9BACT</name>
<proteinExistence type="inferred from homology"/>
<evidence type="ECO:0000313" key="13">
    <source>
        <dbReference type="Proteomes" id="UP000318834"/>
    </source>
</evidence>
<dbReference type="PANTHER" id="PTHR30425">
    <property type="entry name" value="PHOSPHATE TRANSPORT SYSTEM PERMEASE PROTEIN PST"/>
    <property type="match status" value="1"/>
</dbReference>
<dbReference type="InterPro" id="IPR035906">
    <property type="entry name" value="MetI-like_sf"/>
</dbReference>
<sequence length="291" mass="30366">MAAAVPVVIGAILVALISAAWPAIHRFGAHFFVTSTWDPVAGTFGVLPFIYGTLVSSALALLLAIPLGLGVAIFLSELTPGWLRTPVGFFVELLAAIPSVVIGLWGIFVLVPWVRTTLEPVLKSALGFLPLFSGPPLGIGMLAAGLILSVMVVPFIVAVSTEVMRAVPSGQREAARALGATGWETTRTAVLPYARSGIIGAIFLALARALGETMAVTMVIGNVPQIKASLFAPAYTIPAVIANEFTEATDDLYVAALIYAGLVLFIVTVAVNALARLLVNRAARGPSVIRE</sequence>
<comment type="subcellular location">
    <subcellularLocation>
        <location evidence="1 9">Cell membrane</location>
        <topology evidence="1 9">Multi-pass membrane protein</topology>
    </subcellularLocation>
</comment>
<keyword evidence="5 10" id="KW-0592">Phosphate transport</keyword>
<dbReference type="GO" id="GO:0005886">
    <property type="term" value="C:plasma membrane"/>
    <property type="evidence" value="ECO:0007669"/>
    <property type="project" value="UniProtKB-SubCell"/>
</dbReference>
<comment type="function">
    <text evidence="10">Part of the binding-protein-dependent transport system for phosphate; probably responsible for the translocation of the substrate across the membrane.</text>
</comment>
<evidence type="ECO:0000256" key="1">
    <source>
        <dbReference type="ARBA" id="ARBA00004651"/>
    </source>
</evidence>
<comment type="caution">
    <text evidence="10">Lacks conserved residue(s) required for the propagation of feature annotation.</text>
</comment>
<keyword evidence="7 9" id="KW-1133">Transmembrane helix</keyword>
<dbReference type="NCBIfam" id="TIGR02138">
    <property type="entry name" value="phosphate_pstC"/>
    <property type="match status" value="1"/>
</dbReference>
<gene>
    <name evidence="12" type="primary">pstC</name>
    <name evidence="12" type="ORF">E6H05_10765</name>
</gene>
<dbReference type="PROSITE" id="PS50928">
    <property type="entry name" value="ABC_TM1"/>
    <property type="match status" value="1"/>
</dbReference>
<comment type="similarity">
    <text evidence="2 10">Belongs to the binding-protein-dependent transport system permease family. CysTW subfamily.</text>
</comment>
<dbReference type="Gene3D" id="1.10.3720.10">
    <property type="entry name" value="MetI-like"/>
    <property type="match status" value="1"/>
</dbReference>
<evidence type="ECO:0000259" key="11">
    <source>
        <dbReference type="PROSITE" id="PS50928"/>
    </source>
</evidence>
<feature type="transmembrane region" description="Helical" evidence="9">
    <location>
        <begin position="46"/>
        <end position="75"/>
    </location>
</feature>
<evidence type="ECO:0000256" key="3">
    <source>
        <dbReference type="ARBA" id="ARBA00022448"/>
    </source>
</evidence>
<keyword evidence="8 9" id="KW-0472">Membrane</keyword>
<dbReference type="AlphaFoldDB" id="A0A537IN41"/>
<comment type="caution">
    <text evidence="12">The sequence shown here is derived from an EMBL/GenBank/DDBJ whole genome shotgun (WGS) entry which is preliminary data.</text>
</comment>
<feature type="domain" description="ABC transmembrane type-1" evidence="11">
    <location>
        <begin position="50"/>
        <end position="275"/>
    </location>
</feature>
<feature type="transmembrane region" description="Helical" evidence="9">
    <location>
        <begin position="134"/>
        <end position="159"/>
    </location>
</feature>
<evidence type="ECO:0000256" key="10">
    <source>
        <dbReference type="RuleBase" id="RU363054"/>
    </source>
</evidence>
<keyword evidence="4 10" id="KW-1003">Cell membrane</keyword>
<dbReference type="InterPro" id="IPR000515">
    <property type="entry name" value="MetI-like"/>
</dbReference>
<dbReference type="InterPro" id="IPR011864">
    <property type="entry name" value="Phosphate_PstC"/>
</dbReference>
<evidence type="ECO:0000256" key="4">
    <source>
        <dbReference type="ARBA" id="ARBA00022475"/>
    </source>
</evidence>
<dbReference type="CDD" id="cd06261">
    <property type="entry name" value="TM_PBP2"/>
    <property type="match status" value="1"/>
</dbReference>
<dbReference type="PANTHER" id="PTHR30425:SF1">
    <property type="entry name" value="PHOSPHATE TRANSPORT SYSTEM PERMEASE PROTEIN PSTC"/>
    <property type="match status" value="1"/>
</dbReference>
<dbReference type="Pfam" id="PF00528">
    <property type="entry name" value="BPD_transp_1"/>
    <property type="match status" value="1"/>
</dbReference>
<keyword evidence="3 9" id="KW-0813">Transport</keyword>
<evidence type="ECO:0000313" key="12">
    <source>
        <dbReference type="EMBL" id="TMI72730.1"/>
    </source>
</evidence>
<feature type="transmembrane region" description="Helical" evidence="9">
    <location>
        <begin position="197"/>
        <end position="220"/>
    </location>
</feature>
<dbReference type="Proteomes" id="UP000318834">
    <property type="component" value="Unassembled WGS sequence"/>
</dbReference>
<dbReference type="GO" id="GO:0005315">
    <property type="term" value="F:phosphate transmembrane transporter activity"/>
    <property type="evidence" value="ECO:0007669"/>
    <property type="project" value="InterPro"/>
</dbReference>
<evidence type="ECO:0000256" key="8">
    <source>
        <dbReference type="ARBA" id="ARBA00023136"/>
    </source>
</evidence>
<dbReference type="GO" id="GO:0006817">
    <property type="term" value="P:phosphate ion transport"/>
    <property type="evidence" value="ECO:0007669"/>
    <property type="project" value="UniProtKB-KW"/>
</dbReference>
<accession>A0A537IN41</accession>
<protein>
    <recommendedName>
        <fullName evidence="10">Phosphate transport system permease protein</fullName>
    </recommendedName>
</protein>
<evidence type="ECO:0000256" key="7">
    <source>
        <dbReference type="ARBA" id="ARBA00022989"/>
    </source>
</evidence>